<feature type="compositionally biased region" description="Polar residues" evidence="1">
    <location>
        <begin position="1"/>
        <end position="17"/>
    </location>
</feature>
<dbReference type="EMBL" id="CAKOFQ010008069">
    <property type="protein sequence ID" value="CAH2011444.1"/>
    <property type="molecule type" value="Genomic_DNA"/>
</dbReference>
<evidence type="ECO:0000313" key="2">
    <source>
        <dbReference type="EMBL" id="CAH2011444.1"/>
    </source>
</evidence>
<proteinExistence type="predicted"/>
<comment type="caution">
    <text evidence="2">The sequence shown here is derived from an EMBL/GenBank/DDBJ whole genome shotgun (WGS) entry which is preliminary data.</text>
</comment>
<keyword evidence="3" id="KW-1185">Reference proteome</keyword>
<gene>
    <name evidence="2" type="ORF">ACAOBT_LOCUS32167</name>
</gene>
<name>A0A9P0Q962_ACAOB</name>
<dbReference type="AlphaFoldDB" id="A0A9P0Q962"/>
<evidence type="ECO:0000313" key="3">
    <source>
        <dbReference type="Proteomes" id="UP001152888"/>
    </source>
</evidence>
<feature type="region of interest" description="Disordered" evidence="1">
    <location>
        <begin position="1"/>
        <end position="60"/>
    </location>
</feature>
<feature type="compositionally biased region" description="Polar residues" evidence="1">
    <location>
        <begin position="24"/>
        <end position="60"/>
    </location>
</feature>
<evidence type="ECO:0000256" key="1">
    <source>
        <dbReference type="SAM" id="MobiDB-lite"/>
    </source>
</evidence>
<organism evidence="2 3">
    <name type="scientific">Acanthoscelides obtectus</name>
    <name type="common">Bean weevil</name>
    <name type="synonym">Bruchus obtectus</name>
    <dbReference type="NCBI Taxonomy" id="200917"/>
    <lineage>
        <taxon>Eukaryota</taxon>
        <taxon>Metazoa</taxon>
        <taxon>Ecdysozoa</taxon>
        <taxon>Arthropoda</taxon>
        <taxon>Hexapoda</taxon>
        <taxon>Insecta</taxon>
        <taxon>Pterygota</taxon>
        <taxon>Neoptera</taxon>
        <taxon>Endopterygota</taxon>
        <taxon>Coleoptera</taxon>
        <taxon>Polyphaga</taxon>
        <taxon>Cucujiformia</taxon>
        <taxon>Chrysomeloidea</taxon>
        <taxon>Chrysomelidae</taxon>
        <taxon>Bruchinae</taxon>
        <taxon>Bruchini</taxon>
        <taxon>Acanthoscelides</taxon>
    </lineage>
</organism>
<accession>A0A9P0Q962</accession>
<reference evidence="2" key="1">
    <citation type="submission" date="2022-03" db="EMBL/GenBank/DDBJ databases">
        <authorList>
            <person name="Sayadi A."/>
        </authorList>
    </citation>
    <scope>NUCLEOTIDE SEQUENCE</scope>
</reference>
<dbReference type="OrthoDB" id="8187571at2759"/>
<protein>
    <submittedName>
        <fullName evidence="2">Uncharacterized protein</fullName>
    </submittedName>
</protein>
<sequence>MTSELQKQDVSSITSPSVAAKVPSDSTTVALPSTSTVPQSEPSTSASVFTNETAAPRINSPSILTAEESEQANTIPRQSAEIASTSNVLDMTTVDSDSGHTPKIVLPQTIRPFPKATSRKVFVVVDSPEKLKF</sequence>
<dbReference type="Proteomes" id="UP001152888">
    <property type="component" value="Unassembled WGS sequence"/>
</dbReference>